<feature type="compositionally biased region" description="Basic and acidic residues" evidence="2">
    <location>
        <begin position="523"/>
        <end position="535"/>
    </location>
</feature>
<dbReference type="EMBL" id="VFLP01000011">
    <property type="protein sequence ID" value="TRX96457.1"/>
    <property type="molecule type" value="Genomic_DNA"/>
</dbReference>
<comment type="caution">
    <text evidence="3">The sequence shown here is derived from an EMBL/GenBank/DDBJ whole genome shotgun (WGS) entry which is preliminary data.</text>
</comment>
<dbReference type="GO" id="GO:0005737">
    <property type="term" value="C:cytoplasm"/>
    <property type="evidence" value="ECO:0007669"/>
    <property type="project" value="TreeGrafter"/>
</dbReference>
<dbReference type="STRING" id="2512241.A0A553I8C9"/>
<dbReference type="GO" id="GO:0019888">
    <property type="term" value="F:protein phosphatase regulator activity"/>
    <property type="evidence" value="ECO:0007669"/>
    <property type="project" value="InterPro"/>
</dbReference>
<feature type="region of interest" description="Disordered" evidence="2">
    <location>
        <begin position="45"/>
        <end position="131"/>
    </location>
</feature>
<dbReference type="PANTHER" id="PTHR16487">
    <property type="entry name" value="PPP4R2-RELATED PROTEIN"/>
    <property type="match status" value="1"/>
</dbReference>
<evidence type="ECO:0000256" key="2">
    <source>
        <dbReference type="SAM" id="MobiDB-lite"/>
    </source>
</evidence>
<feature type="compositionally biased region" description="Pro residues" evidence="2">
    <location>
        <begin position="107"/>
        <end position="120"/>
    </location>
</feature>
<dbReference type="AlphaFoldDB" id="A0A553I8C9"/>
<dbReference type="Proteomes" id="UP000319160">
    <property type="component" value="Unassembled WGS sequence"/>
</dbReference>
<name>A0A553I8C9_9PEZI</name>
<feature type="compositionally biased region" description="Low complexity" evidence="2">
    <location>
        <begin position="465"/>
        <end position="479"/>
    </location>
</feature>
<evidence type="ECO:0000313" key="3">
    <source>
        <dbReference type="EMBL" id="TRX96457.1"/>
    </source>
</evidence>
<feature type="compositionally biased region" description="Low complexity" evidence="2">
    <location>
        <begin position="276"/>
        <end position="285"/>
    </location>
</feature>
<feature type="region of interest" description="Disordered" evidence="2">
    <location>
        <begin position="378"/>
        <end position="421"/>
    </location>
</feature>
<dbReference type="GO" id="GO:0005634">
    <property type="term" value="C:nucleus"/>
    <property type="evidence" value="ECO:0007669"/>
    <property type="project" value="TreeGrafter"/>
</dbReference>
<dbReference type="OrthoDB" id="341898at2759"/>
<feature type="compositionally biased region" description="Polar residues" evidence="2">
    <location>
        <begin position="87"/>
        <end position="99"/>
    </location>
</feature>
<feature type="compositionally biased region" description="Polar residues" evidence="2">
    <location>
        <begin position="247"/>
        <end position="257"/>
    </location>
</feature>
<evidence type="ECO:0000313" key="4">
    <source>
        <dbReference type="Proteomes" id="UP000319160"/>
    </source>
</evidence>
<dbReference type="InterPro" id="IPR015267">
    <property type="entry name" value="PPP4R2"/>
</dbReference>
<feature type="compositionally biased region" description="Low complexity" evidence="2">
    <location>
        <begin position="399"/>
        <end position="415"/>
    </location>
</feature>
<feature type="compositionally biased region" description="Acidic residues" evidence="2">
    <location>
        <begin position="511"/>
        <end position="522"/>
    </location>
</feature>
<feature type="region of interest" description="Disordered" evidence="2">
    <location>
        <begin position="247"/>
        <end position="311"/>
    </location>
</feature>
<evidence type="ECO:0008006" key="5">
    <source>
        <dbReference type="Google" id="ProtNLM"/>
    </source>
</evidence>
<reference evidence="4" key="1">
    <citation type="submission" date="2019-06" db="EMBL/GenBank/DDBJ databases">
        <title>Draft genome sequence of the griseofulvin-producing fungus Xylaria cubensis strain G536.</title>
        <authorList>
            <person name="Mead M.E."/>
            <person name="Raja H.A."/>
            <person name="Steenwyk J.L."/>
            <person name="Knowles S.L."/>
            <person name="Oberlies N.H."/>
            <person name="Rokas A."/>
        </authorList>
    </citation>
    <scope>NUCLEOTIDE SEQUENCE [LARGE SCALE GENOMIC DNA]</scope>
    <source>
        <strain evidence="4">G536</strain>
    </source>
</reference>
<organism evidence="3 4">
    <name type="scientific">Xylaria flabelliformis</name>
    <dbReference type="NCBI Taxonomy" id="2512241"/>
    <lineage>
        <taxon>Eukaryota</taxon>
        <taxon>Fungi</taxon>
        <taxon>Dikarya</taxon>
        <taxon>Ascomycota</taxon>
        <taxon>Pezizomycotina</taxon>
        <taxon>Sordariomycetes</taxon>
        <taxon>Xylariomycetidae</taxon>
        <taxon>Xylariales</taxon>
        <taxon>Xylariaceae</taxon>
        <taxon>Xylaria</taxon>
    </lineage>
</organism>
<dbReference type="Pfam" id="PF09184">
    <property type="entry name" value="PPP4R2"/>
    <property type="match status" value="1"/>
</dbReference>
<dbReference type="GO" id="GO:0030289">
    <property type="term" value="C:protein phosphatase 4 complex"/>
    <property type="evidence" value="ECO:0007669"/>
    <property type="project" value="InterPro"/>
</dbReference>
<sequence length="579" mass="60803">MMEIDEDEILQGLSAGRSMDYSAWPALLSQILLRIEKIAHEAFPIPNLPPPPPPPAPFTSASTIPSSIPRGPDSDLSESFLAPLPSSPTEPRLSSPSSDTNKENNPVLPPTTTPLPPAPTPVATSSAQLSPGTLPQQLASMLSDITSYLKSTFPTYPPHTAQRIAELVINPKQHYRSLASYLHALDRVVRVTSGLNTYPLPSTHAEIPGSLANGVLETTSRPSSWASPGSDEALGGALLTPIPWITHNQRPISGSSTQAQLLQPQLQPQPQPQPQSQPSASASAQEVPAEFEGEVRTESTETIDGPNGVGSVETVSVSVNGIPSMGARGVSVTQGELLRQEQEAGLVPISQLVPSHHILVGSNASAVAQQQQQIQARIHQQRALAQSQNQARVPSSAGSPDSPTSVSNTVSTPSSATLDGESVDAAADKVLGAIGSIHSNNAEDHEKPHARGPEEIGADDLGPQTASSSTLPASTTTGSVRQGIDIQAAVGRKPLDASASSKSEGNTKSDQDDDKMEIDENDREVRSSTPKRDAEDQLGGSSKKLKEDPASDSAGTDSKPAQTEPKSEENDHKDAMDKD</sequence>
<protein>
    <recommendedName>
        <fullName evidence="5">Protein phosphatase 4 core regulatory subunit R2</fullName>
    </recommendedName>
</protein>
<proteinExistence type="inferred from homology"/>
<feature type="region of interest" description="Disordered" evidence="2">
    <location>
        <begin position="438"/>
        <end position="579"/>
    </location>
</feature>
<keyword evidence="4" id="KW-1185">Reference proteome</keyword>
<comment type="similarity">
    <text evidence="1">Belongs to the PPP4R2 family.</text>
</comment>
<accession>A0A553I8C9</accession>
<feature type="compositionally biased region" description="Basic and acidic residues" evidence="2">
    <location>
        <begin position="565"/>
        <end position="579"/>
    </location>
</feature>
<gene>
    <name evidence="3" type="ORF">FHL15_002729</name>
</gene>
<feature type="compositionally biased region" description="Low complexity" evidence="2">
    <location>
        <begin position="58"/>
        <end position="69"/>
    </location>
</feature>
<feature type="compositionally biased region" description="Basic and acidic residues" evidence="2">
    <location>
        <begin position="441"/>
        <end position="454"/>
    </location>
</feature>
<feature type="compositionally biased region" description="Pro residues" evidence="2">
    <location>
        <begin position="46"/>
        <end position="57"/>
    </location>
</feature>
<evidence type="ECO:0000256" key="1">
    <source>
        <dbReference type="ARBA" id="ARBA00009207"/>
    </source>
</evidence>
<dbReference type="PANTHER" id="PTHR16487:SF0">
    <property type="entry name" value="PROTEIN PHOSPHATASE 4 REGULATORY SUBUNIT 2-RELATED"/>
    <property type="match status" value="1"/>
</dbReference>
<feature type="compositionally biased region" description="Polar residues" evidence="2">
    <location>
        <begin position="387"/>
        <end position="398"/>
    </location>
</feature>